<feature type="compositionally biased region" description="Polar residues" evidence="2">
    <location>
        <begin position="1074"/>
        <end position="1105"/>
    </location>
</feature>
<gene>
    <name evidence="5" type="primary">LOC116938422</name>
</gene>
<feature type="compositionally biased region" description="Basic and acidic residues" evidence="2">
    <location>
        <begin position="1663"/>
        <end position="1676"/>
    </location>
</feature>
<dbReference type="SUPFAM" id="SSF46934">
    <property type="entry name" value="UBA-like"/>
    <property type="match status" value="1"/>
</dbReference>
<feature type="region of interest" description="Disordered" evidence="2">
    <location>
        <begin position="81"/>
        <end position="119"/>
    </location>
</feature>
<dbReference type="PANTHER" id="PTHR15623">
    <property type="entry name" value="SPERMATOGENESIS-ASSOCIATED SERINE-RICH PROTEIN 2-RELATED"/>
    <property type="match status" value="1"/>
</dbReference>
<feature type="region of interest" description="Disordered" evidence="2">
    <location>
        <begin position="1074"/>
        <end position="1114"/>
    </location>
</feature>
<feature type="compositionally biased region" description="Polar residues" evidence="2">
    <location>
        <begin position="1177"/>
        <end position="1197"/>
    </location>
</feature>
<feature type="compositionally biased region" description="Polar residues" evidence="2">
    <location>
        <begin position="1633"/>
        <end position="1646"/>
    </location>
</feature>
<feature type="compositionally biased region" description="Basic and acidic residues" evidence="2">
    <location>
        <begin position="701"/>
        <end position="721"/>
    </location>
</feature>
<dbReference type="GO" id="GO:0043130">
    <property type="term" value="F:ubiquitin binding"/>
    <property type="evidence" value="ECO:0007669"/>
    <property type="project" value="InterPro"/>
</dbReference>
<dbReference type="Pfam" id="PF02845">
    <property type="entry name" value="CUE"/>
    <property type="match status" value="1"/>
</dbReference>
<protein>
    <submittedName>
        <fullName evidence="5">Flocculation protein FLO11-like</fullName>
    </submittedName>
</protein>
<dbReference type="Proteomes" id="UP001318040">
    <property type="component" value="Chromosome 4"/>
</dbReference>
<dbReference type="Pfam" id="PF07139">
    <property type="entry name" value="SPATS2-like"/>
    <property type="match status" value="1"/>
</dbReference>
<dbReference type="InterPro" id="IPR009816">
    <property type="entry name" value="SPATS2-like"/>
</dbReference>
<dbReference type="GeneID" id="116938422"/>
<feature type="compositionally biased region" description="Basic and acidic residues" evidence="2">
    <location>
        <begin position="871"/>
        <end position="903"/>
    </location>
</feature>
<dbReference type="InterPro" id="IPR009060">
    <property type="entry name" value="UBA-like_sf"/>
</dbReference>
<sequence>MAKRGSRQDSSPLLLDMKIAEPKAQENVKQKIDAVRAIFPNRSKNEVVLVLQHFDYSVDNAVHAFLEGNVSEILGAWNMTKKKTPKKKKSKAQDDIDVQNPERAEAKVPSHASATEPGACAAEAASETCSGVSEHSSVFEAGCDGALKDGFLQDALLSSERRSGTGVDSRHSSFCSERDHVDSGFLENGSDQQPASQPFNSAPLSPGAKKIHFQEQVYHGLPQECSKSPMGQPENAFDISNSRGVVSTHSLICSSTSSDSLPGASPQRGTVNRQTEISFTHHDDRETTCSSFKSNLSAISKHSSSKVPTDKCSNSDATKKTSNLVENHHNCHISGPESNIDSVPPVANVGSQGQQKSNLAHKEQTDIKVGVGDKGNITSLAADTSGGVLKTTVNLDKHSAPPSACREQPGGIGTTITWEDQTKGRDGNSNDILGRGIGVASDIERNGNSPAMPSASSTGTVHVFGPADIYSRREKMLLKRSVSLGTQRQENGDGAVGTKVQLDRRRSNPAKVEHNSQVFDVNYGLEKKATAMSLGDIGLNCTKTPIQNNRDPDGAEQSGAAVAADAPDQGRRDSQTGRRDSQTGRRDSQTGRKDSQTGRRDSQTIGQDSHSVNGDTQPARDSQNTRTDNQPTKSDTSSLRRDSQTAIQESESGHQGSSTDRRDSQPNRRDSQSSRRDSQPSRRDSQSADKDNQSNRGDSQSARRDSQPIRRDSQSTDKDTQSARQDSQPIRRDSQSADKDSQSARRDSQPIRRDSQSADKDSQSARRDSQPIRRDSQSADKDSQSARRDSQPIRRDSQSSRRDSSTAKQESQVDNMESDVSRRDDQSERRDSSQSDRRNSASQRKESNADRIDSNTGRKGSLPGRKNSNSGRRDSGPHSRRDSNPDQKDGKGGRRDSGGSSRKENRRRPGGNVEKSVKDLQRCVVSLNRYQTLLKEEAEGSTKNIKAAFSEITDWLMDREVSIFTELDKVKHEAMSILNARQRKATELKKLCDKNNAAQMSDAYLTDLRAEIKKFVSERKYDEDLGKTAHFMWDRQAVKKMIDTFGNITHPKFGHAVPVSLPVDTLLEASTVHQSSCTTPSQSHPLSAQTPTQVATLTHNSPHPVQQSPSAAAQCIPPAAPPVQLSPVSITQGNSVAACQGIPVANSQVMLGPIKKISEANSEQSNVATTQHRHAPVNQSSLTNAQQSSVATTPYRSAPVNQSSVAYAQQSNVATTHHRSAAIAQPKSALVQESLMATTPHSTTPTTPHSTTPSTPHRTTSTTQHSTTPSTQHSTTTTKPHSTTPTTTHSTTSTTPHSTTSTTPHSTTSTTPHSSTPTTQHSMTAATPHSTTPTTQHSMTAATELSATATTQRNTKVAMQHCTAAAAQHGTTATSQQSLVTNKHNTEHAKQQMSITMAGERSNLVSATQKCCVTPAHGRPTTVASVERDAPQKGVAAPVESKALLATPSQSSLAGTPARSSIAVGSSPTTAHVSPATTGHKSSVTAAQAGSRTMISAQNGPLAGAQSCLHSGSAASDASQAATTVSATPAKVGVARLTHRTGPILGYRSGSATREGMTSHQHNGMPILAKKSPVSKTAPFSVPITTLMASPPCVSQSTTCTNAHPSSSSEANNKPRRTGPIKPKKPSLDATATVPSGQALQSPEKSASTEKDCLLPVVALPQREGRRSRDTLKPPV</sequence>
<feature type="compositionally biased region" description="Basic residues" evidence="2">
    <location>
        <begin position="81"/>
        <end position="90"/>
    </location>
</feature>
<dbReference type="InterPro" id="IPR003892">
    <property type="entry name" value="CUE"/>
</dbReference>
<feature type="compositionally biased region" description="Polar residues" evidence="2">
    <location>
        <begin position="189"/>
        <end position="203"/>
    </location>
</feature>
<name>A0AAJ7WLZ2_PETMA</name>
<feature type="compositionally biased region" description="Basic and acidic residues" evidence="2">
    <location>
        <begin position="819"/>
        <end position="853"/>
    </location>
</feature>
<feature type="compositionally biased region" description="Polar residues" evidence="2">
    <location>
        <begin position="806"/>
        <end position="815"/>
    </location>
</feature>
<dbReference type="KEGG" id="pmrn:116938422"/>
<keyword evidence="4" id="KW-1185">Reference proteome</keyword>
<evidence type="ECO:0000256" key="1">
    <source>
        <dbReference type="ARBA" id="ARBA00007105"/>
    </source>
</evidence>
<dbReference type="PROSITE" id="PS51140">
    <property type="entry name" value="CUE"/>
    <property type="match status" value="1"/>
</dbReference>
<feature type="region of interest" description="Disordered" evidence="2">
    <location>
        <begin position="394"/>
        <end position="432"/>
    </location>
</feature>
<feature type="region of interest" description="Disordered" evidence="2">
    <location>
        <begin position="1593"/>
        <end position="1676"/>
    </location>
</feature>
<feature type="compositionally biased region" description="Polar residues" evidence="2">
    <location>
        <begin position="1593"/>
        <end position="1612"/>
    </location>
</feature>
<evidence type="ECO:0000256" key="2">
    <source>
        <dbReference type="SAM" id="MobiDB-lite"/>
    </source>
</evidence>
<feature type="compositionally biased region" description="Basic and acidic residues" evidence="2">
    <location>
        <begin position="568"/>
        <end position="602"/>
    </location>
</feature>
<feature type="region of interest" description="Disordered" evidence="2">
    <location>
        <begin position="1238"/>
        <end position="1340"/>
    </location>
</feature>
<reference evidence="5" key="1">
    <citation type="submission" date="2025-08" db="UniProtKB">
        <authorList>
            <consortium name="RefSeq"/>
        </authorList>
    </citation>
    <scope>IDENTIFICATION</scope>
    <source>
        <tissue evidence="5">Sperm</tissue>
    </source>
</reference>
<evidence type="ECO:0000313" key="4">
    <source>
        <dbReference type="Proteomes" id="UP001318040"/>
    </source>
</evidence>
<evidence type="ECO:0000259" key="3">
    <source>
        <dbReference type="PROSITE" id="PS51140"/>
    </source>
</evidence>
<accession>A0AAJ7WLZ2</accession>
<feature type="compositionally biased region" description="Polar residues" evidence="2">
    <location>
        <begin position="644"/>
        <end position="658"/>
    </location>
</feature>
<feature type="compositionally biased region" description="Polar residues" evidence="2">
    <location>
        <begin position="1463"/>
        <end position="1488"/>
    </location>
</feature>
<feature type="region of interest" description="Disordered" evidence="2">
    <location>
        <begin position="1162"/>
        <end position="1197"/>
    </location>
</feature>
<feature type="compositionally biased region" description="Basic and acidic residues" evidence="2">
    <location>
        <begin position="729"/>
        <end position="805"/>
    </location>
</feature>
<feature type="region of interest" description="Disordered" evidence="2">
    <location>
        <begin position="543"/>
        <end position="917"/>
    </location>
</feature>
<proteinExistence type="inferred from homology"/>
<dbReference type="PANTHER" id="PTHR15623:SF11">
    <property type="entry name" value="SPERMATOGENESIS-ASSOCIATED SERINE-RICH PROTEIN 2"/>
    <property type="match status" value="1"/>
</dbReference>
<feature type="compositionally biased region" description="Polar residues" evidence="2">
    <location>
        <begin position="603"/>
        <end position="637"/>
    </location>
</feature>
<feature type="compositionally biased region" description="Basic residues" evidence="2">
    <location>
        <begin position="1614"/>
        <end position="1625"/>
    </location>
</feature>
<feature type="region of interest" description="Disordered" evidence="2">
    <location>
        <begin position="180"/>
        <end position="206"/>
    </location>
</feature>
<evidence type="ECO:0000313" key="5">
    <source>
        <dbReference type="RefSeq" id="XP_032801428.1"/>
    </source>
</evidence>
<feature type="region of interest" description="Disordered" evidence="2">
    <location>
        <begin position="1545"/>
        <end position="1565"/>
    </location>
</feature>
<feature type="domain" description="CUE" evidence="3">
    <location>
        <begin position="27"/>
        <end position="70"/>
    </location>
</feature>
<feature type="compositionally biased region" description="Basic and acidic residues" evidence="2">
    <location>
        <begin position="659"/>
        <end position="693"/>
    </location>
</feature>
<organism evidence="4 5">
    <name type="scientific">Petromyzon marinus</name>
    <name type="common">Sea lamprey</name>
    <dbReference type="NCBI Taxonomy" id="7757"/>
    <lineage>
        <taxon>Eukaryota</taxon>
        <taxon>Metazoa</taxon>
        <taxon>Chordata</taxon>
        <taxon>Craniata</taxon>
        <taxon>Vertebrata</taxon>
        <taxon>Cyclostomata</taxon>
        <taxon>Hyperoartia</taxon>
        <taxon>Petromyzontiformes</taxon>
        <taxon>Petromyzontidae</taxon>
        <taxon>Petromyzon</taxon>
    </lineage>
</organism>
<feature type="region of interest" description="Disordered" evidence="2">
    <location>
        <begin position="1447"/>
        <end position="1488"/>
    </location>
</feature>
<dbReference type="GO" id="GO:0005737">
    <property type="term" value="C:cytoplasm"/>
    <property type="evidence" value="ECO:0007669"/>
    <property type="project" value="TreeGrafter"/>
</dbReference>
<comment type="similarity">
    <text evidence="1">Belongs to the SPATS2 family.</text>
</comment>
<dbReference type="RefSeq" id="XP_032801428.1">
    <property type="nucleotide sequence ID" value="XM_032945537.1"/>
</dbReference>
<feature type="compositionally biased region" description="Polar residues" evidence="2">
    <location>
        <begin position="1550"/>
        <end position="1562"/>
    </location>
</feature>